<evidence type="ECO:0000256" key="5">
    <source>
        <dbReference type="HAMAP-Rule" id="MF_00116"/>
    </source>
</evidence>
<feature type="binding site" evidence="5">
    <location>
        <position position="84"/>
    </location>
    <ligand>
        <name>substrate</name>
    </ligand>
</feature>
<dbReference type="Gene3D" id="2.70.40.10">
    <property type="match status" value="1"/>
</dbReference>
<dbReference type="OrthoDB" id="9809956at2"/>
<dbReference type="PANTHER" id="PTHR11241:SF0">
    <property type="entry name" value="DEOXYURIDINE 5'-TRIPHOSPHATE NUCLEOTIDOHYDROLASE"/>
    <property type="match status" value="1"/>
</dbReference>
<dbReference type="HAMAP" id="MF_00116">
    <property type="entry name" value="dUTPase_bact"/>
    <property type="match status" value="1"/>
</dbReference>
<proteinExistence type="inferred from homology"/>
<feature type="binding site" evidence="5">
    <location>
        <begin position="88"/>
        <end position="90"/>
    </location>
    <ligand>
        <name>substrate</name>
    </ligand>
</feature>
<dbReference type="NCBIfam" id="NF001862">
    <property type="entry name" value="PRK00601.1"/>
    <property type="match status" value="1"/>
</dbReference>
<comment type="pathway">
    <text evidence="5">Pyrimidine metabolism; dUMP biosynthesis; dUMP from dCTP (dUTP route): step 2/2.</text>
</comment>
<dbReference type="STRING" id="648757.Rvan_2286"/>
<dbReference type="InterPro" id="IPR008181">
    <property type="entry name" value="dUTPase"/>
</dbReference>
<dbReference type="EC" id="3.6.1.23" evidence="5"/>
<dbReference type="GO" id="GO:0046081">
    <property type="term" value="P:dUTP catabolic process"/>
    <property type="evidence" value="ECO:0007669"/>
    <property type="project" value="InterPro"/>
</dbReference>
<dbReference type="AlphaFoldDB" id="E3I3U7"/>
<dbReference type="GO" id="GO:0004170">
    <property type="term" value="F:dUTP diphosphatase activity"/>
    <property type="evidence" value="ECO:0007669"/>
    <property type="project" value="UniProtKB-UniRule"/>
</dbReference>
<dbReference type="GO" id="GO:0000287">
    <property type="term" value="F:magnesium ion binding"/>
    <property type="evidence" value="ECO:0007669"/>
    <property type="project" value="UniProtKB-UniRule"/>
</dbReference>
<reference evidence="8" key="1">
    <citation type="journal article" date="2011" name="J. Bacteriol.">
        <title>Genome sequences of eight morphologically diverse alphaproteobacteria.</title>
        <authorList>
            <consortium name="US DOE Joint Genome Institute"/>
            <person name="Brown P.J."/>
            <person name="Kysela D.T."/>
            <person name="Buechlein A."/>
            <person name="Hemmerich C."/>
            <person name="Brun Y.V."/>
        </authorList>
    </citation>
    <scope>NUCLEOTIDE SEQUENCE [LARGE SCALE GENOMIC DNA]</scope>
    <source>
        <strain evidence="8">ATCC 17100 / ATH 3.1.1 / DSM 162 / LMG 4299</strain>
    </source>
</reference>
<evidence type="ECO:0000259" key="6">
    <source>
        <dbReference type="Pfam" id="PF00692"/>
    </source>
</evidence>
<keyword evidence="8" id="KW-1185">Reference proteome</keyword>
<dbReference type="EMBL" id="CP002292">
    <property type="protein sequence ID" value="ADP71510.1"/>
    <property type="molecule type" value="Genomic_DNA"/>
</dbReference>
<keyword evidence="5" id="KW-0479">Metal-binding</keyword>
<dbReference type="CDD" id="cd07557">
    <property type="entry name" value="trimeric_dUTPase"/>
    <property type="match status" value="1"/>
</dbReference>
<evidence type="ECO:0000313" key="8">
    <source>
        <dbReference type="Proteomes" id="UP000001399"/>
    </source>
</evidence>
<dbReference type="KEGG" id="rva:Rvan_2286"/>
<dbReference type="RefSeq" id="WP_013419892.1">
    <property type="nucleotide sequence ID" value="NC_014664.1"/>
</dbReference>
<evidence type="ECO:0000313" key="7">
    <source>
        <dbReference type="EMBL" id="ADP71510.1"/>
    </source>
</evidence>
<feature type="domain" description="dUTPase-like" evidence="6">
    <location>
        <begin position="19"/>
        <end position="150"/>
    </location>
</feature>
<dbReference type="NCBIfam" id="TIGR00576">
    <property type="entry name" value="dut"/>
    <property type="match status" value="1"/>
</dbReference>
<sequence>MSDVVVRYTVLPHGEGLPAPSYCSEHAAGLDLAAALELGHALFLAPGERALIPTGIALELPHGYEGQMRPRSGLALHHGITVLNAPGTIDSDYRGELHVLLINLGSEPYTIERGFRIAQLVIAPIARALLEITEKLPATKRNTGGFGSTGQL</sequence>
<comment type="catalytic activity">
    <reaction evidence="4 5">
        <text>dUTP + H2O = dUMP + diphosphate + H(+)</text>
        <dbReference type="Rhea" id="RHEA:10248"/>
        <dbReference type="ChEBI" id="CHEBI:15377"/>
        <dbReference type="ChEBI" id="CHEBI:15378"/>
        <dbReference type="ChEBI" id="CHEBI:33019"/>
        <dbReference type="ChEBI" id="CHEBI:61555"/>
        <dbReference type="ChEBI" id="CHEBI:246422"/>
        <dbReference type="EC" id="3.6.1.23"/>
    </reaction>
</comment>
<feature type="binding site" evidence="5">
    <location>
        <begin position="71"/>
        <end position="73"/>
    </location>
    <ligand>
        <name>substrate</name>
    </ligand>
</feature>
<dbReference type="InterPro" id="IPR033704">
    <property type="entry name" value="dUTPase_trimeric"/>
</dbReference>
<comment type="cofactor">
    <cofactor evidence="5">
        <name>Mg(2+)</name>
        <dbReference type="ChEBI" id="CHEBI:18420"/>
    </cofactor>
</comment>
<dbReference type="HOGENOM" id="CLU_068508_1_2_5"/>
<keyword evidence="5" id="KW-0460">Magnesium</keyword>
<keyword evidence="3 5" id="KW-0546">Nucleotide metabolism</keyword>
<accession>E3I3U7</accession>
<dbReference type="eggNOG" id="COG0756">
    <property type="taxonomic scope" value="Bacteria"/>
</dbReference>
<protein>
    <recommendedName>
        <fullName evidence="5">Deoxyuridine 5'-triphosphate nucleotidohydrolase</fullName>
        <shortName evidence="5">dUTPase</shortName>
        <ecNumber evidence="5">3.6.1.23</ecNumber>
    </recommendedName>
    <alternativeName>
        <fullName evidence="5">dUTP pyrophosphatase</fullName>
    </alternativeName>
</protein>
<dbReference type="GO" id="GO:0006226">
    <property type="term" value="P:dUMP biosynthetic process"/>
    <property type="evidence" value="ECO:0007669"/>
    <property type="project" value="UniProtKB-UniRule"/>
</dbReference>
<gene>
    <name evidence="5" type="primary">dut</name>
    <name evidence="7" type="ordered locus">Rvan_2286</name>
</gene>
<dbReference type="SUPFAM" id="SSF51283">
    <property type="entry name" value="dUTPase-like"/>
    <property type="match status" value="1"/>
</dbReference>
<dbReference type="PANTHER" id="PTHR11241">
    <property type="entry name" value="DEOXYURIDINE 5'-TRIPHOSPHATE NUCLEOTIDOHYDROLASE"/>
    <property type="match status" value="1"/>
</dbReference>
<dbReference type="Proteomes" id="UP000001399">
    <property type="component" value="Chromosome"/>
</dbReference>
<dbReference type="InterPro" id="IPR036157">
    <property type="entry name" value="dUTPase-like_sf"/>
</dbReference>
<evidence type="ECO:0000256" key="2">
    <source>
        <dbReference type="ARBA" id="ARBA00022801"/>
    </source>
</evidence>
<name>E3I3U7_RHOVT</name>
<comment type="function">
    <text evidence="5">This enzyme is involved in nucleotide metabolism: it produces dUMP, the immediate precursor of thymidine nucleotides and it decreases the intracellular concentration of dUTP so that uracil cannot be incorporated into DNA.</text>
</comment>
<comment type="similarity">
    <text evidence="1 5">Belongs to the dUTPase family.</text>
</comment>
<comment type="caution">
    <text evidence="5">Lacks conserved residue(s) required for the propagation of feature annotation.</text>
</comment>
<organism evidence="7 8">
    <name type="scientific">Rhodomicrobium vannielii (strain ATCC 17100 / DSM 162 / LMG 4299 / NCIMB 10020 / ATH 3.1.1)</name>
    <dbReference type="NCBI Taxonomy" id="648757"/>
    <lineage>
        <taxon>Bacteria</taxon>
        <taxon>Pseudomonadati</taxon>
        <taxon>Pseudomonadota</taxon>
        <taxon>Alphaproteobacteria</taxon>
        <taxon>Hyphomicrobiales</taxon>
        <taxon>Hyphomicrobiaceae</taxon>
        <taxon>Rhodomicrobium</taxon>
    </lineage>
</organism>
<dbReference type="InterPro" id="IPR029054">
    <property type="entry name" value="dUTPase-like"/>
</dbReference>
<evidence type="ECO:0000256" key="3">
    <source>
        <dbReference type="ARBA" id="ARBA00023080"/>
    </source>
</evidence>
<evidence type="ECO:0000256" key="4">
    <source>
        <dbReference type="ARBA" id="ARBA00047686"/>
    </source>
</evidence>
<keyword evidence="2 5" id="KW-0378">Hydrolase</keyword>
<evidence type="ECO:0000256" key="1">
    <source>
        <dbReference type="ARBA" id="ARBA00006581"/>
    </source>
</evidence>
<dbReference type="UniPathway" id="UPA00610">
    <property type="reaction ID" value="UER00666"/>
</dbReference>
<dbReference type="Pfam" id="PF00692">
    <property type="entry name" value="dUTPase"/>
    <property type="match status" value="1"/>
</dbReference>